<evidence type="ECO:0000256" key="1">
    <source>
        <dbReference type="PROSITE-ProRule" id="PRU00047"/>
    </source>
</evidence>
<dbReference type="AlphaFoldDB" id="A0AAV1LRH2"/>
<feature type="compositionally biased region" description="Acidic residues" evidence="2">
    <location>
        <begin position="12"/>
        <end position="34"/>
    </location>
</feature>
<dbReference type="GO" id="GO:0008270">
    <property type="term" value="F:zinc ion binding"/>
    <property type="evidence" value="ECO:0007669"/>
    <property type="project" value="UniProtKB-KW"/>
</dbReference>
<evidence type="ECO:0000313" key="5">
    <source>
        <dbReference type="Proteomes" id="UP001314205"/>
    </source>
</evidence>
<dbReference type="GO" id="GO:0003676">
    <property type="term" value="F:nucleic acid binding"/>
    <property type="evidence" value="ECO:0007669"/>
    <property type="project" value="InterPro"/>
</dbReference>
<gene>
    <name evidence="4" type="ORF">PARMNEM_LOCUS17081</name>
</gene>
<feature type="region of interest" description="Disordered" evidence="2">
    <location>
        <begin position="1"/>
        <end position="39"/>
    </location>
</feature>
<evidence type="ECO:0000313" key="4">
    <source>
        <dbReference type="EMBL" id="CAK1598016.1"/>
    </source>
</evidence>
<reference evidence="4 5" key="1">
    <citation type="submission" date="2023-11" db="EMBL/GenBank/DDBJ databases">
        <authorList>
            <person name="Hedman E."/>
            <person name="Englund M."/>
            <person name="Stromberg M."/>
            <person name="Nyberg Akerstrom W."/>
            <person name="Nylinder S."/>
            <person name="Jareborg N."/>
            <person name="Kallberg Y."/>
            <person name="Kronander E."/>
        </authorList>
    </citation>
    <scope>NUCLEOTIDE SEQUENCE [LARGE SCALE GENOMIC DNA]</scope>
</reference>
<proteinExistence type="predicted"/>
<dbReference type="InterPro" id="IPR001878">
    <property type="entry name" value="Znf_CCHC"/>
</dbReference>
<feature type="domain" description="CCHC-type" evidence="3">
    <location>
        <begin position="223"/>
        <end position="238"/>
    </location>
</feature>
<keyword evidence="1" id="KW-0863">Zinc-finger</keyword>
<sequence length="365" mass="42020">MGKRRKKKLPGEEEVFEETTEEEEIDTSTEEDPEKEQRKYKPYFVSDYNRRYPEDSILVDFVVFVESNDEKRPIGTRDMMSLSTHMKRFNKGIKYLQSMNKYKIGVHFEKPSLANAFLNNITFLNEYKMKASIPAVGTEITGVITNVPTNLSNSRIFGMLTTYRKIICVKRIMRKHKNDAGRSLLQPTGTVAITFASNVLPDHVDLHGWRFVVNQYIPPVKQCYNCLRYGHLAKYCKNSVKCSICTENHSYKDCKVSSDKAICIHCKGNHLSISGQCPVKKQKIKENQAKLHKTPFVDLFNKNEFPELNKKNHKDALMSLLKNDDIINIILNTVIKVLTLNKSNEQTTISSQLIKDVLIDTMKPK</sequence>
<keyword evidence="1" id="KW-0862">Zinc</keyword>
<name>A0AAV1LRH2_9NEOP</name>
<protein>
    <recommendedName>
        <fullName evidence="3">CCHC-type domain-containing protein</fullName>
    </recommendedName>
</protein>
<dbReference type="PROSITE" id="PS50158">
    <property type="entry name" value="ZF_CCHC"/>
    <property type="match status" value="1"/>
</dbReference>
<dbReference type="Proteomes" id="UP001314205">
    <property type="component" value="Unassembled WGS sequence"/>
</dbReference>
<dbReference type="SUPFAM" id="SSF57756">
    <property type="entry name" value="Retrovirus zinc finger-like domains"/>
    <property type="match status" value="1"/>
</dbReference>
<evidence type="ECO:0000259" key="3">
    <source>
        <dbReference type="PROSITE" id="PS50158"/>
    </source>
</evidence>
<organism evidence="4 5">
    <name type="scientific">Parnassius mnemosyne</name>
    <name type="common">clouded apollo</name>
    <dbReference type="NCBI Taxonomy" id="213953"/>
    <lineage>
        <taxon>Eukaryota</taxon>
        <taxon>Metazoa</taxon>
        <taxon>Ecdysozoa</taxon>
        <taxon>Arthropoda</taxon>
        <taxon>Hexapoda</taxon>
        <taxon>Insecta</taxon>
        <taxon>Pterygota</taxon>
        <taxon>Neoptera</taxon>
        <taxon>Endopterygota</taxon>
        <taxon>Lepidoptera</taxon>
        <taxon>Glossata</taxon>
        <taxon>Ditrysia</taxon>
        <taxon>Papilionoidea</taxon>
        <taxon>Papilionidae</taxon>
        <taxon>Parnassiinae</taxon>
        <taxon>Parnassini</taxon>
        <taxon>Parnassius</taxon>
        <taxon>Driopa</taxon>
    </lineage>
</organism>
<keyword evidence="1" id="KW-0479">Metal-binding</keyword>
<keyword evidence="5" id="KW-1185">Reference proteome</keyword>
<accession>A0AAV1LRH2</accession>
<evidence type="ECO:0000256" key="2">
    <source>
        <dbReference type="SAM" id="MobiDB-lite"/>
    </source>
</evidence>
<dbReference type="InterPro" id="IPR036875">
    <property type="entry name" value="Znf_CCHC_sf"/>
</dbReference>
<comment type="caution">
    <text evidence="4">The sequence shown here is derived from an EMBL/GenBank/DDBJ whole genome shotgun (WGS) entry which is preliminary data.</text>
</comment>
<dbReference type="EMBL" id="CAVLGL010000096">
    <property type="protein sequence ID" value="CAK1598016.1"/>
    <property type="molecule type" value="Genomic_DNA"/>
</dbReference>